<name>A0A1W6MRA2_9HYPH</name>
<accession>A0A1W6MRA2</accession>
<dbReference type="EMBL" id="CP019948">
    <property type="protein sequence ID" value="ARN80131.1"/>
    <property type="molecule type" value="Genomic_DNA"/>
</dbReference>
<gene>
    <name evidence="2" type="ORF">B1812_02485</name>
</gene>
<reference evidence="2 3" key="1">
    <citation type="submission" date="2017-02" db="EMBL/GenBank/DDBJ databases">
        <authorList>
            <person name="Peterson S.W."/>
        </authorList>
    </citation>
    <scope>NUCLEOTIDE SEQUENCE [LARGE SCALE GENOMIC DNA]</scope>
    <source>
        <strain evidence="2 3">S285</strain>
    </source>
</reference>
<evidence type="ECO:0000256" key="1">
    <source>
        <dbReference type="SAM" id="MobiDB-lite"/>
    </source>
</evidence>
<dbReference type="Proteomes" id="UP000193978">
    <property type="component" value="Chromosome"/>
</dbReference>
<proteinExistence type="predicted"/>
<evidence type="ECO:0000313" key="3">
    <source>
        <dbReference type="Proteomes" id="UP000193978"/>
    </source>
</evidence>
<keyword evidence="3" id="KW-1185">Reference proteome</keyword>
<sequence>MAGLVPAIHAETMKSSAKFRAKLPLSFAFKNCARARPRRPHVRRFPTMPQLTGVGGRDKPGHDVVGNLRDWRMP</sequence>
<protein>
    <submittedName>
        <fullName evidence="2">Uncharacterized protein</fullName>
    </submittedName>
</protein>
<dbReference type="AlphaFoldDB" id="A0A1W6MRA2"/>
<evidence type="ECO:0000313" key="2">
    <source>
        <dbReference type="EMBL" id="ARN80131.1"/>
    </source>
</evidence>
<feature type="region of interest" description="Disordered" evidence="1">
    <location>
        <begin position="38"/>
        <end position="74"/>
    </location>
</feature>
<organism evidence="2 3">
    <name type="scientific">Methylocystis bryophila</name>
    <dbReference type="NCBI Taxonomy" id="655015"/>
    <lineage>
        <taxon>Bacteria</taxon>
        <taxon>Pseudomonadati</taxon>
        <taxon>Pseudomonadota</taxon>
        <taxon>Alphaproteobacteria</taxon>
        <taxon>Hyphomicrobiales</taxon>
        <taxon>Methylocystaceae</taxon>
        <taxon>Methylocystis</taxon>
    </lineage>
</organism>
<dbReference type="KEGG" id="mbry:B1812_02485"/>